<dbReference type="GO" id="GO:0015078">
    <property type="term" value="F:proton transmembrane transporter activity"/>
    <property type="evidence" value="ECO:0007669"/>
    <property type="project" value="InterPro"/>
</dbReference>
<dbReference type="InterPro" id="IPR050635">
    <property type="entry name" value="ATPase_protein_8"/>
</dbReference>
<evidence type="ECO:0000256" key="4">
    <source>
        <dbReference type="ARBA" id="ARBA00022547"/>
    </source>
</evidence>
<keyword evidence="7" id="KW-1133">Transmembrane helix</keyword>
<dbReference type="GO" id="GO:0015986">
    <property type="term" value="P:proton motive force-driven ATP synthesis"/>
    <property type="evidence" value="ECO:0007669"/>
    <property type="project" value="InterPro"/>
</dbReference>
<gene>
    <name evidence="15" type="primary">ATPase 8</name>
</gene>
<keyword evidence="9 14" id="KW-0496">Mitochondrion</keyword>
<keyword evidence="6 14" id="KW-0375">Hydrogen ion transport</keyword>
<comment type="subcellular location">
    <subcellularLocation>
        <location evidence="1 14">Mitochondrion membrane</location>
        <topology evidence="1 14">Single-pass membrane protein</topology>
    </subcellularLocation>
</comment>
<evidence type="ECO:0000256" key="10">
    <source>
        <dbReference type="ARBA" id="ARBA00023136"/>
    </source>
</evidence>
<reference evidence="15" key="1">
    <citation type="journal article" date="2014" name="Gene">
        <title>Mitogenomic circumscription of a novel percomorph fish clade mainly comprising "Syngnathoidei" (Teleostei).</title>
        <authorList>
            <person name="Song H.Y."/>
            <person name="Mabuchi K."/>
            <person name="Satoh T.P."/>
            <person name="Moore J.A."/>
            <person name="Yamanoue Y."/>
            <person name="Miya M."/>
            <person name="Nishida M."/>
        </authorList>
    </citation>
    <scope>NUCLEOTIDE SEQUENCE</scope>
</reference>
<dbReference type="EMBL" id="AP012309">
    <property type="protein sequence ID" value="BAO84710.1"/>
    <property type="molecule type" value="Genomic_DNA"/>
</dbReference>
<evidence type="ECO:0000256" key="14">
    <source>
        <dbReference type="RuleBase" id="RU003661"/>
    </source>
</evidence>
<evidence type="ECO:0000256" key="13">
    <source>
        <dbReference type="ARBA" id="ARBA00064647"/>
    </source>
</evidence>
<dbReference type="GO" id="GO:0045259">
    <property type="term" value="C:proton-transporting ATP synthase complex"/>
    <property type="evidence" value="ECO:0007669"/>
    <property type="project" value="UniProtKB-KW"/>
</dbReference>
<evidence type="ECO:0000256" key="9">
    <source>
        <dbReference type="ARBA" id="ARBA00023128"/>
    </source>
</evidence>
<evidence type="ECO:0000256" key="1">
    <source>
        <dbReference type="ARBA" id="ARBA00004304"/>
    </source>
</evidence>
<dbReference type="GO" id="GO:0031966">
    <property type="term" value="C:mitochondrial membrane"/>
    <property type="evidence" value="ECO:0007669"/>
    <property type="project" value="UniProtKB-SubCell"/>
</dbReference>
<keyword evidence="3 14" id="KW-0813">Transport</keyword>
<evidence type="ECO:0000256" key="11">
    <source>
        <dbReference type="ARBA" id="ARBA00023310"/>
    </source>
</evidence>
<comment type="similarity">
    <text evidence="2 14">Belongs to the ATPase protein 8 family.</text>
</comment>
<comment type="subunit">
    <text evidence="13">Component of the ATP synthase complex composed at least of ATP5F1A/subunit alpha, ATP5F1B/subunit beta, ATP5MC1/subunit c (homooctomer), MT-ATP6/subunit a, MT-ATP8/subunit 8, ATP5ME/subunit e, ATP5MF/subunit f, ATP5MG/subunit g, ATP5MK/subunit k, ATP5MJ/subunit j, ATP5F1C/subunit gamma, ATP5F1D/subunit delta, ATP5F1E/subunit epsilon, ATP5PF/subunit F6, ATP5PB/subunit b, ATP5PD/subunit d, ATP5PO/subunit OSCP. ATP synthase complex consists of a soluble F(1) head domain (subunits alpha(3) and beta(3)) - the catalytic core - and a membrane F(0) domain - the membrane proton channel (subunits c, a, 8, e, f, g, k and j). These two domains are linked by a central stalk (subunits gamma, delta, and epsilon) rotating inside the F1 region and a stationary peripheral stalk (subunits F6, b, d, and OSCP).</text>
</comment>
<geneLocation type="mitochondrion" evidence="15"/>
<evidence type="ECO:0000256" key="8">
    <source>
        <dbReference type="ARBA" id="ARBA00023065"/>
    </source>
</evidence>
<protein>
    <recommendedName>
        <fullName evidence="14">ATP synthase complex subunit 8</fullName>
    </recommendedName>
</protein>
<organism evidence="15">
    <name type="scientific">Doryrhamphus japonicus</name>
    <name type="common">Honshu pipefish</name>
    <name type="synonym">Doryrhamphus melanopleura japonica</name>
    <dbReference type="NCBI Taxonomy" id="1147755"/>
    <lineage>
        <taxon>Eukaryota</taxon>
        <taxon>Metazoa</taxon>
        <taxon>Chordata</taxon>
        <taxon>Craniata</taxon>
        <taxon>Vertebrata</taxon>
        <taxon>Euteleostomi</taxon>
        <taxon>Actinopterygii</taxon>
        <taxon>Neopterygii</taxon>
        <taxon>Teleostei</taxon>
        <taxon>Neoteleostei</taxon>
        <taxon>Acanthomorphata</taxon>
        <taxon>Syngnathiaria</taxon>
        <taxon>Syngnathiformes</taxon>
        <taxon>Syngnathoidei</taxon>
        <taxon>Syngnathidae</taxon>
        <taxon>Doryrhamphus</taxon>
    </lineage>
</organism>
<dbReference type="AlphaFoldDB" id="A0A060NTN3"/>
<accession>A0A060NTN3</accession>
<keyword evidence="8 14" id="KW-0406">Ion transport</keyword>
<keyword evidence="5 14" id="KW-0812">Transmembrane</keyword>
<dbReference type="Pfam" id="PF00895">
    <property type="entry name" value="ATP-synt_8"/>
    <property type="match status" value="1"/>
</dbReference>
<dbReference type="InterPro" id="IPR001421">
    <property type="entry name" value="ATP8_metazoa"/>
</dbReference>
<sequence>MPQLNPSPWLAILLFSWAVLISTVPIKILSHKFPNSPTSSSSKMPQNKFWNWPWH</sequence>
<evidence type="ECO:0000256" key="3">
    <source>
        <dbReference type="ARBA" id="ARBA00022448"/>
    </source>
</evidence>
<keyword evidence="4 14" id="KW-0138">CF(0)</keyword>
<keyword evidence="11" id="KW-0066">ATP synthesis</keyword>
<dbReference type="PANTHER" id="PTHR39937:SF1">
    <property type="entry name" value="ATP SYNTHASE PROTEIN 8"/>
    <property type="match status" value="1"/>
</dbReference>
<evidence type="ECO:0000256" key="6">
    <source>
        <dbReference type="ARBA" id="ARBA00022781"/>
    </source>
</evidence>
<evidence type="ECO:0000256" key="5">
    <source>
        <dbReference type="ARBA" id="ARBA00022692"/>
    </source>
</evidence>
<keyword evidence="10" id="KW-0472">Membrane</keyword>
<proteinExistence type="inferred from homology"/>
<name>A0A060NTN3_DORJA</name>
<evidence type="ECO:0000256" key="7">
    <source>
        <dbReference type="ARBA" id="ARBA00022989"/>
    </source>
</evidence>
<evidence type="ECO:0000313" key="15">
    <source>
        <dbReference type="EMBL" id="BAO84710.1"/>
    </source>
</evidence>
<dbReference type="PANTHER" id="PTHR39937">
    <property type="entry name" value="ATP SYNTHASE PROTEIN 8"/>
    <property type="match status" value="1"/>
</dbReference>
<comment type="function">
    <text evidence="12">Subunit 8, of the mitochondrial membrane ATP synthase complex (F(1)F(0) ATP synthase or Complex V) that produces ATP from ADP in the presence of a proton gradient across the membrane which is generated by electron transport complexes of the respiratory chain. ATP synthase complex consist of a soluble F(1) head domain - the catalytic core - and a membrane F(1) domain - the membrane proton channel. These two domains are linked by a central stalk rotating inside the F(1) region and a stationary peripheral stalk. During catalysis, ATP synthesis in the catalytic domain of F(1) is coupled via a rotary mechanism of the central stalk subunits to proton translocation. In vivo, can only synthesize ATP although its ATP hydrolase activity can be activated artificially in vitro. Part of the complex F(0) domain.</text>
</comment>
<evidence type="ECO:0000256" key="2">
    <source>
        <dbReference type="ARBA" id="ARBA00008892"/>
    </source>
</evidence>
<evidence type="ECO:0000256" key="12">
    <source>
        <dbReference type="ARBA" id="ARBA00053067"/>
    </source>
</evidence>